<evidence type="ECO:0000256" key="5">
    <source>
        <dbReference type="ARBA" id="ARBA00022475"/>
    </source>
</evidence>
<dbReference type="InterPro" id="IPR003838">
    <property type="entry name" value="ABC3_permease_C"/>
</dbReference>
<dbReference type="PANTHER" id="PTHR43738">
    <property type="entry name" value="ABC TRANSPORTER, MEMBRANE PROTEIN"/>
    <property type="match status" value="1"/>
</dbReference>
<organism evidence="13 14">
    <name type="scientific">Paenibacillus vulneris</name>
    <dbReference type="NCBI Taxonomy" id="1133364"/>
    <lineage>
        <taxon>Bacteria</taxon>
        <taxon>Bacillati</taxon>
        <taxon>Bacillota</taxon>
        <taxon>Bacilli</taxon>
        <taxon>Bacillales</taxon>
        <taxon>Paenibacillaceae</taxon>
        <taxon>Paenibacillus</taxon>
    </lineage>
</organism>
<dbReference type="Proteomes" id="UP001597180">
    <property type="component" value="Unassembled WGS sequence"/>
</dbReference>
<gene>
    <name evidence="13" type="ORF">ACFQ4B_09870</name>
</gene>
<sequence length="405" mass="43891">MSLLHLLWRNMLHRKTLSLLTMFSVAMTVALLVFLILCSQGVEQGAEKGYGPFELTVGAKGSQTQLAMNTYYHVGAPTGNIPYEVFEQLQKEEQAEAAYAMTTGDNLNGYPIVGIDARYFLTRYGDKKLEAGTIYGKTGEAVIGSHVAKTLGLHVGDTFHGGHGLVHEAEHEGDEDEESHEEHEAHHSFAYKIVGILPPLHTSDDRAVFTTLDYAWAVHESQQGAHKDVTAVLIKPKTLLGAQTLKNKYDRIDNVQAIYTSKAVADVVNMVDKGSQVISIVTLLCVVLAAISILLSLMAAVNERKKDVGLLRLIGKSKSFVWMSLLGEGLLLTAIGLVIGLVLGHAGSYAGRDLLFDFSGIALDVWSVSASEWLLMLGTLAVGAAASVGPALKMYRVDPLQLFRS</sequence>
<comment type="similarity">
    <text evidence="2">Belongs to the ABC-4 integral membrane protein family. HrtB subfamily.</text>
</comment>
<feature type="transmembrane region" description="Helical" evidence="10">
    <location>
        <begin position="320"/>
        <end position="343"/>
    </location>
</feature>
<evidence type="ECO:0000256" key="8">
    <source>
        <dbReference type="ARBA" id="ARBA00023136"/>
    </source>
</evidence>
<evidence type="ECO:0000256" key="2">
    <source>
        <dbReference type="ARBA" id="ARBA00008697"/>
    </source>
</evidence>
<keyword evidence="14" id="KW-1185">Reference proteome</keyword>
<evidence type="ECO:0000256" key="7">
    <source>
        <dbReference type="ARBA" id="ARBA00022989"/>
    </source>
</evidence>
<dbReference type="InterPro" id="IPR051125">
    <property type="entry name" value="ABC-4/HrtB_transporter"/>
</dbReference>
<keyword evidence="8 10" id="KW-0472">Membrane</keyword>
<evidence type="ECO:0000313" key="13">
    <source>
        <dbReference type="EMBL" id="MFD1220426.1"/>
    </source>
</evidence>
<name>A0ABW3UKP4_9BACL</name>
<proteinExistence type="inferred from homology"/>
<dbReference type="RefSeq" id="WP_345587078.1">
    <property type="nucleotide sequence ID" value="NZ_BAABJG010000006.1"/>
</dbReference>
<feature type="domain" description="ABC3 transporter permease C-terminal" evidence="11">
    <location>
        <begin position="280"/>
        <end position="398"/>
    </location>
</feature>
<keyword evidence="7 10" id="KW-1133">Transmembrane helix</keyword>
<feature type="transmembrane region" description="Helical" evidence="10">
    <location>
        <begin position="373"/>
        <end position="395"/>
    </location>
</feature>
<evidence type="ECO:0000256" key="6">
    <source>
        <dbReference type="ARBA" id="ARBA00022692"/>
    </source>
</evidence>
<feature type="transmembrane region" description="Helical" evidence="10">
    <location>
        <begin position="277"/>
        <end position="299"/>
    </location>
</feature>
<feature type="transmembrane region" description="Helical" evidence="10">
    <location>
        <begin position="16"/>
        <end position="37"/>
    </location>
</feature>
<evidence type="ECO:0000259" key="12">
    <source>
        <dbReference type="Pfam" id="PF12704"/>
    </source>
</evidence>
<dbReference type="EMBL" id="JBHTLU010000013">
    <property type="protein sequence ID" value="MFD1220426.1"/>
    <property type="molecule type" value="Genomic_DNA"/>
</dbReference>
<comment type="caution">
    <text evidence="13">The sequence shown here is derived from an EMBL/GenBank/DDBJ whole genome shotgun (WGS) entry which is preliminary data.</text>
</comment>
<comment type="subunit">
    <text evidence="3">The complex is composed of two ATP-binding proteins (HrtA), two transmembrane proteins (HrtB) and a solute-binding protein.</text>
</comment>
<comment type="subcellular location">
    <subcellularLocation>
        <location evidence="1">Cell membrane</location>
        <topology evidence="1">Multi-pass membrane protein</topology>
    </subcellularLocation>
</comment>
<feature type="domain" description="MacB-like periplasmic core" evidence="12">
    <location>
        <begin position="18"/>
        <end position="235"/>
    </location>
</feature>
<dbReference type="PANTHER" id="PTHR43738:SF2">
    <property type="entry name" value="ABC TRANSPORTER PERMEASE"/>
    <property type="match status" value="1"/>
</dbReference>
<reference evidence="14" key="1">
    <citation type="journal article" date="2019" name="Int. J. Syst. Evol. Microbiol.">
        <title>The Global Catalogue of Microorganisms (GCM) 10K type strain sequencing project: providing services to taxonomists for standard genome sequencing and annotation.</title>
        <authorList>
            <consortium name="The Broad Institute Genomics Platform"/>
            <consortium name="The Broad Institute Genome Sequencing Center for Infectious Disease"/>
            <person name="Wu L."/>
            <person name="Ma J."/>
        </authorList>
    </citation>
    <scope>NUCLEOTIDE SEQUENCE [LARGE SCALE GENOMIC DNA]</scope>
    <source>
        <strain evidence="14">CCUG 53270</strain>
    </source>
</reference>
<evidence type="ECO:0000259" key="11">
    <source>
        <dbReference type="Pfam" id="PF02687"/>
    </source>
</evidence>
<evidence type="ECO:0000256" key="9">
    <source>
        <dbReference type="ARBA" id="ARBA00024973"/>
    </source>
</evidence>
<keyword evidence="6 10" id="KW-0812">Transmembrane</keyword>
<evidence type="ECO:0000256" key="3">
    <source>
        <dbReference type="ARBA" id="ARBA00011131"/>
    </source>
</evidence>
<evidence type="ECO:0000256" key="10">
    <source>
        <dbReference type="SAM" id="Phobius"/>
    </source>
</evidence>
<evidence type="ECO:0000256" key="4">
    <source>
        <dbReference type="ARBA" id="ARBA00016962"/>
    </source>
</evidence>
<protein>
    <recommendedName>
        <fullName evidence="4">Putative hemin transport system permease protein HrtB</fullName>
    </recommendedName>
</protein>
<evidence type="ECO:0000313" key="14">
    <source>
        <dbReference type="Proteomes" id="UP001597180"/>
    </source>
</evidence>
<dbReference type="InterPro" id="IPR025857">
    <property type="entry name" value="MacB_PCD"/>
</dbReference>
<accession>A0ABW3UKP4</accession>
<dbReference type="Pfam" id="PF02687">
    <property type="entry name" value="FtsX"/>
    <property type="match status" value="1"/>
</dbReference>
<dbReference type="Pfam" id="PF12704">
    <property type="entry name" value="MacB_PCD"/>
    <property type="match status" value="1"/>
</dbReference>
<comment type="function">
    <text evidence="9">Part of the ABC transporter complex hrt involved in hemin import. Responsible for the translocation of the substrate across the membrane.</text>
</comment>
<evidence type="ECO:0000256" key="1">
    <source>
        <dbReference type="ARBA" id="ARBA00004651"/>
    </source>
</evidence>
<keyword evidence="5" id="KW-1003">Cell membrane</keyword>